<organism evidence="2 3">
    <name type="scientific">Anaeromyxobacter oryzae</name>
    <dbReference type="NCBI Taxonomy" id="2918170"/>
    <lineage>
        <taxon>Bacteria</taxon>
        <taxon>Pseudomonadati</taxon>
        <taxon>Myxococcota</taxon>
        <taxon>Myxococcia</taxon>
        <taxon>Myxococcales</taxon>
        <taxon>Cystobacterineae</taxon>
        <taxon>Anaeromyxobacteraceae</taxon>
        <taxon>Anaeromyxobacter</taxon>
    </lineage>
</organism>
<dbReference type="Pfam" id="PF13649">
    <property type="entry name" value="Methyltransf_25"/>
    <property type="match status" value="1"/>
</dbReference>
<sequence length="226" mass="24253">MPSHHFIPGARFRFLTPSYDRLSRLMGFGERFRAFELRALGALDGKRVLDVGCGTGALLAELREAKPARLVGIDPDPAMLAQAEPKLRAAGVTAELLRGSADALPFPDGSFDVVVSSLMFHHLDGPTKRAALREWRRALAPRGALVLVDFGAPRNAMLRAVLWPLGLFEHVAENMRGRLPALLEEAGFTCSEVGRYGGVVVALAATPRTLTAPGARPAGSRLGAPR</sequence>
<dbReference type="CDD" id="cd02440">
    <property type="entry name" value="AdoMet_MTases"/>
    <property type="match status" value="1"/>
</dbReference>
<dbReference type="PANTHER" id="PTHR42912">
    <property type="entry name" value="METHYLTRANSFERASE"/>
    <property type="match status" value="1"/>
</dbReference>
<dbReference type="PANTHER" id="PTHR42912:SF93">
    <property type="entry name" value="N6-ADENOSINE-METHYLTRANSFERASE TMT1A"/>
    <property type="match status" value="1"/>
</dbReference>
<evidence type="ECO:0000259" key="1">
    <source>
        <dbReference type="Pfam" id="PF13649"/>
    </source>
</evidence>
<name>A0ABN6MRT3_9BACT</name>
<reference evidence="3" key="1">
    <citation type="journal article" date="2022" name="Int. J. Syst. Evol. Microbiol.">
        <title>Anaeromyxobacter oryzae sp. nov., Anaeromyxobacter diazotrophicus sp. nov. and Anaeromyxobacter paludicola sp. nov., isolated from paddy soils.</title>
        <authorList>
            <person name="Itoh H."/>
            <person name="Xu Z."/>
            <person name="Mise K."/>
            <person name="Masuda Y."/>
            <person name="Ushijima N."/>
            <person name="Hayakawa C."/>
            <person name="Shiratori Y."/>
            <person name="Senoo K."/>
        </authorList>
    </citation>
    <scope>NUCLEOTIDE SEQUENCE [LARGE SCALE GENOMIC DNA]</scope>
    <source>
        <strain evidence="3">Red232</strain>
    </source>
</reference>
<dbReference type="EMBL" id="AP025591">
    <property type="protein sequence ID" value="BDG02414.1"/>
    <property type="molecule type" value="Genomic_DNA"/>
</dbReference>
<dbReference type="Gene3D" id="3.40.50.150">
    <property type="entry name" value="Vaccinia Virus protein VP39"/>
    <property type="match status" value="1"/>
</dbReference>
<dbReference type="SUPFAM" id="SSF53335">
    <property type="entry name" value="S-adenosyl-L-methionine-dependent methyltransferases"/>
    <property type="match status" value="1"/>
</dbReference>
<feature type="domain" description="Methyltransferase" evidence="1">
    <location>
        <begin position="48"/>
        <end position="143"/>
    </location>
</feature>
<dbReference type="InterPro" id="IPR050508">
    <property type="entry name" value="Methyltransf_Superfamily"/>
</dbReference>
<keyword evidence="3" id="KW-1185">Reference proteome</keyword>
<dbReference type="RefSeq" id="WP_248360053.1">
    <property type="nucleotide sequence ID" value="NZ_AP025591.1"/>
</dbReference>
<protein>
    <recommendedName>
        <fullName evidence="1">Methyltransferase domain-containing protein</fullName>
    </recommendedName>
</protein>
<dbReference type="InterPro" id="IPR041698">
    <property type="entry name" value="Methyltransf_25"/>
</dbReference>
<accession>A0ABN6MRT3</accession>
<proteinExistence type="predicted"/>
<gene>
    <name evidence="2" type="ORF">AMOR_14100</name>
</gene>
<evidence type="ECO:0000313" key="3">
    <source>
        <dbReference type="Proteomes" id="UP001162891"/>
    </source>
</evidence>
<dbReference type="Proteomes" id="UP001162891">
    <property type="component" value="Chromosome"/>
</dbReference>
<evidence type="ECO:0000313" key="2">
    <source>
        <dbReference type="EMBL" id="BDG02414.1"/>
    </source>
</evidence>
<dbReference type="InterPro" id="IPR029063">
    <property type="entry name" value="SAM-dependent_MTases_sf"/>
</dbReference>